<dbReference type="Pfam" id="PF17900">
    <property type="entry name" value="Peptidase_M1_N"/>
    <property type="match status" value="1"/>
</dbReference>
<feature type="transmembrane region" description="Helical" evidence="1">
    <location>
        <begin position="45"/>
        <end position="70"/>
    </location>
</feature>
<proteinExistence type="predicted"/>
<keyword evidence="1" id="KW-0472">Membrane</keyword>
<evidence type="ECO:0000256" key="1">
    <source>
        <dbReference type="SAM" id="Phobius"/>
    </source>
</evidence>
<protein>
    <submittedName>
        <fullName evidence="4">Aminopeptidase N-like</fullName>
    </submittedName>
</protein>
<feature type="domain" description="Aminopeptidase N-like N-terminal" evidence="2">
    <location>
        <begin position="98"/>
        <end position="215"/>
    </location>
</feature>
<dbReference type="InterPro" id="IPR045357">
    <property type="entry name" value="Aminopeptidase_N-like_N"/>
</dbReference>
<evidence type="ECO:0000313" key="3">
    <source>
        <dbReference type="Proteomes" id="UP000695022"/>
    </source>
</evidence>
<organism evidence="3 4">
    <name type="scientific">Priapulus caudatus</name>
    <name type="common">Priapulid worm</name>
    <dbReference type="NCBI Taxonomy" id="37621"/>
    <lineage>
        <taxon>Eukaryota</taxon>
        <taxon>Metazoa</taxon>
        <taxon>Ecdysozoa</taxon>
        <taxon>Scalidophora</taxon>
        <taxon>Priapulida</taxon>
        <taxon>Priapulimorpha</taxon>
        <taxon>Priapulimorphida</taxon>
        <taxon>Priapulidae</taxon>
        <taxon>Priapulus</taxon>
    </lineage>
</organism>
<keyword evidence="1" id="KW-1133">Transmembrane helix</keyword>
<dbReference type="GeneID" id="106816131"/>
<evidence type="ECO:0000313" key="4">
    <source>
        <dbReference type="RefSeq" id="XP_014676174.1"/>
    </source>
</evidence>
<sequence>MATSAHTNPAYDGVDIETSKYEDTSIATDGSCDNLSFKSAPGCELSVVATTLLGVVCVALIVAIGLIVGLTAPACPLPPPAPTFPPWTDTRLPENLLPIHYDVELQPFLPPAGDFELKGSVRIRFRVAKATSIIILSCDQIKLDKSSIEVKALSADVAQPTYVDAKVDADNMYCFIIVEGELQADKEYSVFMKFQGVINDGLHGFYRTKYLGVNGSVE</sequence>
<accession>A0ABM1EVF3</accession>
<name>A0ABM1EVF3_PRICU</name>
<gene>
    <name evidence="4" type="primary">LOC106816131</name>
</gene>
<dbReference type="RefSeq" id="XP_014676174.1">
    <property type="nucleotide sequence ID" value="XM_014820688.1"/>
</dbReference>
<reference evidence="4" key="1">
    <citation type="submission" date="2025-08" db="UniProtKB">
        <authorList>
            <consortium name="RefSeq"/>
        </authorList>
    </citation>
    <scope>IDENTIFICATION</scope>
</reference>
<evidence type="ECO:0000259" key="2">
    <source>
        <dbReference type="Pfam" id="PF17900"/>
    </source>
</evidence>
<dbReference type="SUPFAM" id="SSF63737">
    <property type="entry name" value="Leukotriene A4 hydrolase N-terminal domain"/>
    <property type="match status" value="1"/>
</dbReference>
<dbReference type="InterPro" id="IPR042097">
    <property type="entry name" value="Aminopeptidase_N-like_N_sf"/>
</dbReference>
<dbReference type="PANTHER" id="PTHR11533">
    <property type="entry name" value="PROTEASE M1 ZINC METALLOPROTEASE"/>
    <property type="match status" value="1"/>
</dbReference>
<dbReference type="PANTHER" id="PTHR11533:SF299">
    <property type="entry name" value="AMINOPEPTIDASE"/>
    <property type="match status" value="1"/>
</dbReference>
<dbReference type="Proteomes" id="UP000695022">
    <property type="component" value="Unplaced"/>
</dbReference>
<dbReference type="Gene3D" id="2.60.40.1730">
    <property type="entry name" value="tricorn interacting facor f3 domain"/>
    <property type="match status" value="1"/>
</dbReference>
<keyword evidence="1" id="KW-0812">Transmembrane</keyword>
<keyword evidence="3" id="KW-1185">Reference proteome</keyword>
<dbReference type="InterPro" id="IPR050344">
    <property type="entry name" value="Peptidase_M1_aminopeptidases"/>
</dbReference>